<dbReference type="WBParaSite" id="Pan_g11987.t1">
    <property type="protein sequence ID" value="Pan_g11987.t1"/>
    <property type="gene ID" value="Pan_g11987"/>
</dbReference>
<evidence type="ECO:0000313" key="4">
    <source>
        <dbReference type="WBParaSite" id="Pan_g11987.t1"/>
    </source>
</evidence>
<feature type="transmembrane region" description="Helical" evidence="2">
    <location>
        <begin position="41"/>
        <end position="59"/>
    </location>
</feature>
<sequence length="92" mass="10686">MTRSKRSGTEEDPGPFRALLPQSGVPGKSEAVKDGRHQYSMHFRITYTILSILSLWFYLRIQCKTDMRNQWDMHVVYDTHMHSVCALLVLDS</sequence>
<feature type="region of interest" description="Disordered" evidence="1">
    <location>
        <begin position="1"/>
        <end position="32"/>
    </location>
</feature>
<keyword evidence="3" id="KW-1185">Reference proteome</keyword>
<keyword evidence="2" id="KW-0812">Transmembrane</keyword>
<evidence type="ECO:0000256" key="1">
    <source>
        <dbReference type="SAM" id="MobiDB-lite"/>
    </source>
</evidence>
<reference evidence="3" key="1">
    <citation type="journal article" date="2013" name="Genetics">
        <title>The draft genome and transcriptome of Panagrellus redivivus are shaped by the harsh demands of a free-living lifestyle.</title>
        <authorList>
            <person name="Srinivasan J."/>
            <person name="Dillman A.R."/>
            <person name="Macchietto M.G."/>
            <person name="Heikkinen L."/>
            <person name="Lakso M."/>
            <person name="Fracchia K.M."/>
            <person name="Antoshechkin I."/>
            <person name="Mortazavi A."/>
            <person name="Wong G."/>
            <person name="Sternberg P.W."/>
        </authorList>
    </citation>
    <scope>NUCLEOTIDE SEQUENCE [LARGE SCALE GENOMIC DNA]</scope>
    <source>
        <strain evidence="3">MT8872</strain>
    </source>
</reference>
<name>A0A7E4ZR08_PANRE</name>
<evidence type="ECO:0000313" key="3">
    <source>
        <dbReference type="Proteomes" id="UP000492821"/>
    </source>
</evidence>
<organism evidence="3 4">
    <name type="scientific">Panagrellus redivivus</name>
    <name type="common">Microworm</name>
    <dbReference type="NCBI Taxonomy" id="6233"/>
    <lineage>
        <taxon>Eukaryota</taxon>
        <taxon>Metazoa</taxon>
        <taxon>Ecdysozoa</taxon>
        <taxon>Nematoda</taxon>
        <taxon>Chromadorea</taxon>
        <taxon>Rhabditida</taxon>
        <taxon>Tylenchina</taxon>
        <taxon>Panagrolaimomorpha</taxon>
        <taxon>Panagrolaimoidea</taxon>
        <taxon>Panagrolaimidae</taxon>
        <taxon>Panagrellus</taxon>
    </lineage>
</organism>
<dbReference type="AlphaFoldDB" id="A0A7E4ZR08"/>
<proteinExistence type="predicted"/>
<keyword evidence="2" id="KW-0472">Membrane</keyword>
<dbReference type="Proteomes" id="UP000492821">
    <property type="component" value="Unassembled WGS sequence"/>
</dbReference>
<reference evidence="4" key="2">
    <citation type="submission" date="2020-10" db="UniProtKB">
        <authorList>
            <consortium name="WormBaseParasite"/>
        </authorList>
    </citation>
    <scope>IDENTIFICATION</scope>
</reference>
<protein>
    <submittedName>
        <fullName evidence="4">Uncharacterized protein</fullName>
    </submittedName>
</protein>
<accession>A0A7E4ZR08</accession>
<evidence type="ECO:0000256" key="2">
    <source>
        <dbReference type="SAM" id="Phobius"/>
    </source>
</evidence>
<keyword evidence="2" id="KW-1133">Transmembrane helix</keyword>